<feature type="transmembrane region" description="Helical" evidence="10">
    <location>
        <begin position="84"/>
        <end position="104"/>
    </location>
</feature>
<dbReference type="Proteomes" id="UP001500839">
    <property type="component" value="Unassembled WGS sequence"/>
</dbReference>
<evidence type="ECO:0000256" key="6">
    <source>
        <dbReference type="ARBA" id="ARBA00023136"/>
    </source>
</evidence>
<keyword evidence="12" id="KW-1185">Reference proteome</keyword>
<feature type="transmembrane region" description="Helical" evidence="10">
    <location>
        <begin position="400"/>
        <end position="418"/>
    </location>
</feature>
<keyword evidence="3" id="KW-0808">Transferase</keyword>
<evidence type="ECO:0000313" key="12">
    <source>
        <dbReference type="Proteomes" id="UP001500839"/>
    </source>
</evidence>
<feature type="transmembrane region" description="Helical" evidence="10">
    <location>
        <begin position="204"/>
        <end position="226"/>
    </location>
</feature>
<feature type="transmembrane region" description="Helical" evidence="10">
    <location>
        <begin position="371"/>
        <end position="394"/>
    </location>
</feature>
<accession>A0ABP9CUW3</accession>
<dbReference type="NCBIfam" id="TIGR03459">
    <property type="entry name" value="crt_membr"/>
    <property type="match status" value="1"/>
</dbReference>
<organism evidence="11 12">
    <name type="scientific">Tomitella cavernea</name>
    <dbReference type="NCBI Taxonomy" id="1387982"/>
    <lineage>
        <taxon>Bacteria</taxon>
        <taxon>Bacillati</taxon>
        <taxon>Actinomycetota</taxon>
        <taxon>Actinomycetes</taxon>
        <taxon>Mycobacteriales</taxon>
        <taxon>Tomitella</taxon>
    </lineage>
</organism>
<feature type="transmembrane region" description="Helical" evidence="10">
    <location>
        <begin position="44"/>
        <end position="64"/>
    </location>
</feature>
<protein>
    <recommendedName>
        <fullName evidence="8">Alpha-(1-&gt;6)-mannopyranosyltransferase A</fullName>
    </recommendedName>
</protein>
<keyword evidence="2" id="KW-0328">Glycosyltransferase</keyword>
<evidence type="ECO:0000256" key="4">
    <source>
        <dbReference type="ARBA" id="ARBA00022692"/>
    </source>
</evidence>
<comment type="caution">
    <text evidence="11">The sequence shown here is derived from an EMBL/GenBank/DDBJ whole genome shotgun (WGS) entry which is preliminary data.</text>
</comment>
<feature type="transmembrane region" description="Helical" evidence="10">
    <location>
        <begin position="120"/>
        <end position="138"/>
    </location>
</feature>
<feature type="transmembrane region" description="Helical" evidence="10">
    <location>
        <begin position="238"/>
        <end position="256"/>
    </location>
</feature>
<evidence type="ECO:0000256" key="8">
    <source>
        <dbReference type="NCBIfam" id="TIGR03459"/>
    </source>
</evidence>
<keyword evidence="6 10" id="KW-0472">Membrane</keyword>
<dbReference type="EMBL" id="BAABKQ010000001">
    <property type="protein sequence ID" value="GAA4817886.1"/>
    <property type="molecule type" value="Genomic_DNA"/>
</dbReference>
<evidence type="ECO:0000256" key="9">
    <source>
        <dbReference type="SAM" id="MobiDB-lite"/>
    </source>
</evidence>
<name>A0ABP9CUW3_9ACTN</name>
<comment type="similarity">
    <text evidence="7">Belongs to the MptA/B family.</text>
</comment>
<feature type="transmembrane region" description="Helical" evidence="10">
    <location>
        <begin position="456"/>
        <end position="480"/>
    </location>
</feature>
<evidence type="ECO:0000256" key="7">
    <source>
        <dbReference type="ARBA" id="ARBA00043987"/>
    </source>
</evidence>
<evidence type="ECO:0000256" key="3">
    <source>
        <dbReference type="ARBA" id="ARBA00022679"/>
    </source>
</evidence>
<gene>
    <name evidence="11" type="ORF">GCM10023353_25940</name>
</gene>
<dbReference type="Pfam" id="PF26314">
    <property type="entry name" value="MptA_B_family"/>
    <property type="match status" value="1"/>
</dbReference>
<proteinExistence type="inferred from homology"/>
<evidence type="ECO:0000256" key="1">
    <source>
        <dbReference type="ARBA" id="ARBA00004141"/>
    </source>
</evidence>
<dbReference type="InterPro" id="IPR049829">
    <property type="entry name" value="MptA/B-like"/>
</dbReference>
<dbReference type="InterPro" id="IPR017822">
    <property type="entry name" value="MptA-like"/>
</dbReference>
<sequence>MNLRPLASPASGPAADAEHGAAPTPAGRVRQAATFVLHGPGRMAWPGFFGVVLMVFGGFGSGALRRQDPLLDTVFLSWLRYGHGKILSGTLVYVGLVLMFYSWVRIGRAVRAGGFTPSQLGGLAVAWAVPMLFSVPLFSRDAYSYLAQGALLRDGFDPYAVGPAVNPGPLLDNVSTVWTTTTAPYGPAFILIARGVTMVTGDNVVTGTMALRLVMLPGLALLLWAIPRMARNLGGSPAIAMWVAVLNPLVLVHLIGGVHNELLMVALLTAGIVAVLERKHLLGIAVISLAVTVKATAGAALPFMVWIWIRHRRDDDRTHGTVPPHWFREFVRTAVPSVLVFTAVFATATVAAGIGVGWMTALSGANKIINWLSLPTATAQLYTVATSWFTGIGLAPALEIARLIGEAALVVIVVLIVARFRHSVHEAMHGVLYSMIAVVVLSPATLPWYYTWPLAVASGLVVSGRAMSAVAAFSVFTMLIFRPDGSIGMYQWYHVLLAAGCAAVAAIALHREDPLRLRRLLRGDGGQARPRAAAAPRAVGDGDC</sequence>
<reference evidence="12" key="1">
    <citation type="journal article" date="2019" name="Int. J. Syst. Evol. Microbiol.">
        <title>The Global Catalogue of Microorganisms (GCM) 10K type strain sequencing project: providing services to taxonomists for standard genome sequencing and annotation.</title>
        <authorList>
            <consortium name="The Broad Institute Genomics Platform"/>
            <consortium name="The Broad Institute Genome Sequencing Center for Infectious Disease"/>
            <person name="Wu L."/>
            <person name="Ma J."/>
        </authorList>
    </citation>
    <scope>NUCLEOTIDE SEQUENCE [LARGE SCALE GENOMIC DNA]</scope>
    <source>
        <strain evidence="12">JCM 18542</strain>
    </source>
</reference>
<keyword evidence="4 10" id="KW-0812">Transmembrane</keyword>
<keyword evidence="5 10" id="KW-1133">Transmembrane helix</keyword>
<comment type="subcellular location">
    <subcellularLocation>
        <location evidence="1">Membrane</location>
        <topology evidence="1">Multi-pass membrane protein</topology>
    </subcellularLocation>
</comment>
<feature type="transmembrane region" description="Helical" evidence="10">
    <location>
        <begin position="430"/>
        <end position="450"/>
    </location>
</feature>
<evidence type="ECO:0000256" key="10">
    <source>
        <dbReference type="SAM" id="Phobius"/>
    </source>
</evidence>
<dbReference type="NCBIfam" id="NF038066">
    <property type="entry name" value="MptB"/>
    <property type="match status" value="1"/>
</dbReference>
<evidence type="ECO:0000256" key="5">
    <source>
        <dbReference type="ARBA" id="ARBA00022989"/>
    </source>
</evidence>
<feature type="transmembrane region" description="Helical" evidence="10">
    <location>
        <begin position="492"/>
        <end position="510"/>
    </location>
</feature>
<dbReference type="RefSeq" id="WP_200172538.1">
    <property type="nucleotide sequence ID" value="NZ_BAABKQ010000001.1"/>
</dbReference>
<feature type="transmembrane region" description="Helical" evidence="10">
    <location>
        <begin position="334"/>
        <end position="359"/>
    </location>
</feature>
<evidence type="ECO:0000313" key="11">
    <source>
        <dbReference type="EMBL" id="GAA4817886.1"/>
    </source>
</evidence>
<feature type="region of interest" description="Disordered" evidence="9">
    <location>
        <begin position="1"/>
        <end position="25"/>
    </location>
</feature>
<evidence type="ECO:0000256" key="2">
    <source>
        <dbReference type="ARBA" id="ARBA00022676"/>
    </source>
</evidence>
<feature type="transmembrane region" description="Helical" evidence="10">
    <location>
        <begin position="284"/>
        <end position="309"/>
    </location>
</feature>